<reference evidence="3" key="1">
    <citation type="journal article" date="2019" name="Sci. Rep.">
        <title>Draft genome of Tanacetum cinerariifolium, the natural source of mosquito coil.</title>
        <authorList>
            <person name="Yamashiro T."/>
            <person name="Shiraishi A."/>
            <person name="Satake H."/>
            <person name="Nakayama K."/>
        </authorList>
    </citation>
    <scope>NUCLEOTIDE SEQUENCE</scope>
</reference>
<organism evidence="3">
    <name type="scientific">Tanacetum cinerariifolium</name>
    <name type="common">Dalmatian daisy</name>
    <name type="synonym">Chrysanthemum cinerariifolium</name>
    <dbReference type="NCBI Taxonomy" id="118510"/>
    <lineage>
        <taxon>Eukaryota</taxon>
        <taxon>Viridiplantae</taxon>
        <taxon>Streptophyta</taxon>
        <taxon>Embryophyta</taxon>
        <taxon>Tracheophyta</taxon>
        <taxon>Spermatophyta</taxon>
        <taxon>Magnoliopsida</taxon>
        <taxon>eudicotyledons</taxon>
        <taxon>Gunneridae</taxon>
        <taxon>Pentapetalae</taxon>
        <taxon>asterids</taxon>
        <taxon>campanulids</taxon>
        <taxon>Asterales</taxon>
        <taxon>Asteraceae</taxon>
        <taxon>Asteroideae</taxon>
        <taxon>Anthemideae</taxon>
        <taxon>Anthemidinae</taxon>
        <taxon>Tanacetum</taxon>
    </lineage>
</organism>
<sequence>MVFEDKNSLNFFNCDEKEFRSSEPYDDRRDKDPEISEGTDHISSEDSQSEVNLIRSSRKTSMPKKFSDFKVDSKVKYSIDKHVNYSNLSVENFNFSTSLNKIIEPKTFDEATKDIRRIEAMNLEIEALNRNGAWIITELLVGRKSIGNKWVWKVKYKSAGEVERFKASLEEDVYMSLPEAYFSKDDKRAFKLIKFLYGLKQAPRKWNEKLTYVLLEHGFEKSKKEILFRVVNRVCTSLLVSLHYDNSSAIQIAANHVFHDRTKHFEIELFFLREKVASGLLKLINLRGNIKNVNPNLVQRTEGESKLKSKG</sequence>
<gene>
    <name evidence="3" type="ORF">Tci_048884</name>
</gene>
<accession>A0A6L2MSE2</accession>
<evidence type="ECO:0000313" key="3">
    <source>
        <dbReference type="EMBL" id="GEU76906.1"/>
    </source>
</evidence>
<evidence type="ECO:0000259" key="2">
    <source>
        <dbReference type="Pfam" id="PF07727"/>
    </source>
</evidence>
<feature type="compositionally biased region" description="Basic and acidic residues" evidence="1">
    <location>
        <begin position="20"/>
        <end position="44"/>
    </location>
</feature>
<name>A0A6L2MSE2_TANCI</name>
<dbReference type="EMBL" id="BKCJ010007368">
    <property type="protein sequence ID" value="GEU76906.1"/>
    <property type="molecule type" value="Genomic_DNA"/>
</dbReference>
<dbReference type="Pfam" id="PF07727">
    <property type="entry name" value="RVT_2"/>
    <property type="match status" value="1"/>
</dbReference>
<comment type="caution">
    <text evidence="3">The sequence shown here is derived from an EMBL/GenBank/DDBJ whole genome shotgun (WGS) entry which is preliminary data.</text>
</comment>
<proteinExistence type="predicted"/>
<protein>
    <submittedName>
        <fullName evidence="3">Ribonuclease H-like domain-containing protein</fullName>
    </submittedName>
</protein>
<evidence type="ECO:0000256" key="1">
    <source>
        <dbReference type="SAM" id="MobiDB-lite"/>
    </source>
</evidence>
<feature type="region of interest" description="Disordered" evidence="1">
    <location>
        <begin position="20"/>
        <end position="51"/>
    </location>
</feature>
<dbReference type="AlphaFoldDB" id="A0A6L2MSE2"/>
<dbReference type="InterPro" id="IPR013103">
    <property type="entry name" value="RVT_2"/>
</dbReference>
<feature type="domain" description="Reverse transcriptase Ty1/copia-type" evidence="2">
    <location>
        <begin position="166"/>
        <end position="246"/>
    </location>
</feature>